<dbReference type="Proteomes" id="UP000298663">
    <property type="component" value="Unassembled WGS sequence"/>
</dbReference>
<dbReference type="CDD" id="cd06468">
    <property type="entry name" value="p23_CacyBP"/>
    <property type="match status" value="1"/>
</dbReference>
<dbReference type="EMBL" id="AZBU02000003">
    <property type="protein sequence ID" value="TKR86532.1"/>
    <property type="molecule type" value="Genomic_DNA"/>
</dbReference>
<dbReference type="InterPro" id="IPR052289">
    <property type="entry name" value="Calcyclin-binding_UBL-bridge"/>
</dbReference>
<proteinExistence type="predicted"/>
<dbReference type="GO" id="GO:0044548">
    <property type="term" value="F:S100 protein binding"/>
    <property type="evidence" value="ECO:0007669"/>
    <property type="project" value="InterPro"/>
</dbReference>
<dbReference type="InterPro" id="IPR008978">
    <property type="entry name" value="HSP20-like_chaperone"/>
</dbReference>
<dbReference type="Gene3D" id="2.60.40.790">
    <property type="match status" value="1"/>
</dbReference>
<feature type="region of interest" description="Disordered" evidence="1">
    <location>
        <begin position="212"/>
        <end position="235"/>
    </location>
</feature>
<dbReference type="GO" id="GO:0007507">
    <property type="term" value="P:heart development"/>
    <property type="evidence" value="ECO:0007669"/>
    <property type="project" value="TreeGrafter"/>
</dbReference>
<protein>
    <recommendedName>
        <fullName evidence="6">Calcyclin-binding protein</fullName>
    </recommendedName>
</protein>
<feature type="domain" description="SGS" evidence="2">
    <location>
        <begin position="152"/>
        <end position="235"/>
    </location>
</feature>
<evidence type="ECO:0000313" key="4">
    <source>
        <dbReference type="EMBL" id="TKR86532.1"/>
    </source>
</evidence>
<dbReference type="InterPro" id="IPR037893">
    <property type="entry name" value="CS_CacyBP"/>
</dbReference>
<gene>
    <name evidence="4" type="ORF">L596_011109</name>
</gene>
<reference evidence="4 5" key="1">
    <citation type="journal article" date="2015" name="Genome Biol.">
        <title>Comparative genomics of Steinernema reveals deeply conserved gene regulatory networks.</title>
        <authorList>
            <person name="Dillman A.R."/>
            <person name="Macchietto M."/>
            <person name="Porter C.F."/>
            <person name="Rogers A."/>
            <person name="Williams B."/>
            <person name="Antoshechkin I."/>
            <person name="Lee M.M."/>
            <person name="Goodwin Z."/>
            <person name="Lu X."/>
            <person name="Lewis E.E."/>
            <person name="Goodrich-Blair H."/>
            <person name="Stock S.P."/>
            <person name="Adams B.J."/>
            <person name="Sternberg P.W."/>
            <person name="Mortazavi A."/>
        </authorList>
    </citation>
    <scope>NUCLEOTIDE SEQUENCE [LARGE SCALE GENOMIC DNA]</scope>
    <source>
        <strain evidence="4 5">ALL</strain>
    </source>
</reference>
<dbReference type="Pfam" id="PF04969">
    <property type="entry name" value="CS"/>
    <property type="match status" value="1"/>
</dbReference>
<evidence type="ECO:0008006" key="6">
    <source>
        <dbReference type="Google" id="ProtNLM"/>
    </source>
</evidence>
<dbReference type="InterPro" id="IPR007699">
    <property type="entry name" value="SGS_dom"/>
</dbReference>
<dbReference type="STRING" id="34508.A0A4U5NTD2"/>
<organism evidence="4 5">
    <name type="scientific">Steinernema carpocapsae</name>
    <name type="common">Entomopathogenic nematode</name>
    <dbReference type="NCBI Taxonomy" id="34508"/>
    <lineage>
        <taxon>Eukaryota</taxon>
        <taxon>Metazoa</taxon>
        <taxon>Ecdysozoa</taxon>
        <taxon>Nematoda</taxon>
        <taxon>Chromadorea</taxon>
        <taxon>Rhabditida</taxon>
        <taxon>Tylenchina</taxon>
        <taxon>Panagrolaimomorpha</taxon>
        <taxon>Strongyloidoidea</taxon>
        <taxon>Steinernematidae</taxon>
        <taxon>Steinernema</taxon>
    </lineage>
</organism>
<dbReference type="GO" id="GO:0005634">
    <property type="term" value="C:nucleus"/>
    <property type="evidence" value="ECO:0007669"/>
    <property type="project" value="TreeGrafter"/>
</dbReference>
<evidence type="ECO:0000256" key="1">
    <source>
        <dbReference type="SAM" id="MobiDB-lite"/>
    </source>
</evidence>
<evidence type="ECO:0000313" key="5">
    <source>
        <dbReference type="Proteomes" id="UP000298663"/>
    </source>
</evidence>
<dbReference type="InterPro" id="IPR007052">
    <property type="entry name" value="CS_dom"/>
</dbReference>
<sequence length="235" mass="26906">MALNIEDIEKDMLELSQIRVKCQRPNIQKILDKHLADYCDQLKKATAEAEKQKATKEGQAAAAPVNPLLPRPKTKITTYAYDESDKFMKLYITINGVQTVPAERISVEFTNNSVVMKVSDVNGRDYEMRIVDLAGIIVPEKSIWKQKTDKVLLMMKKSKEGETWNAVIRAGKKEKMMPDIDPKADPQEGLMTMMKKMYDEGDDEMKRTIRKSFYENRNKSGDSYTMPKDFGDLPL</sequence>
<dbReference type="PROSITE" id="PS51048">
    <property type="entry name" value="SGS"/>
    <property type="match status" value="1"/>
</dbReference>
<name>A0A4U5NTD2_STECR</name>
<dbReference type="AlphaFoldDB" id="A0A4U5NTD2"/>
<dbReference type="GO" id="GO:0031625">
    <property type="term" value="F:ubiquitin protein ligase binding"/>
    <property type="evidence" value="ECO:0007669"/>
    <property type="project" value="InterPro"/>
</dbReference>
<dbReference type="PANTHER" id="PTHR13164:SF3">
    <property type="entry name" value="CALCYCLIN-BINDING PROTEIN"/>
    <property type="match status" value="1"/>
</dbReference>
<dbReference type="OrthoDB" id="164025at2759"/>
<evidence type="ECO:0000259" key="3">
    <source>
        <dbReference type="PROSITE" id="PS51203"/>
    </source>
</evidence>
<dbReference type="GO" id="GO:0015631">
    <property type="term" value="F:tubulin binding"/>
    <property type="evidence" value="ECO:0007669"/>
    <property type="project" value="InterPro"/>
</dbReference>
<keyword evidence="5" id="KW-1185">Reference proteome</keyword>
<dbReference type="PANTHER" id="PTHR13164">
    <property type="entry name" value="CALICYLIN BINDING PROTEIN"/>
    <property type="match status" value="1"/>
</dbReference>
<dbReference type="SUPFAM" id="SSF49764">
    <property type="entry name" value="HSP20-like chaperones"/>
    <property type="match status" value="1"/>
</dbReference>
<accession>A0A4U5NTD2</accession>
<reference evidence="4 5" key="2">
    <citation type="journal article" date="2019" name="G3 (Bethesda)">
        <title>Hybrid Assembly of the Genome of the Entomopathogenic Nematode Steinernema carpocapsae Identifies the X-Chromosome.</title>
        <authorList>
            <person name="Serra L."/>
            <person name="Macchietto M."/>
            <person name="Macias-Munoz A."/>
            <person name="McGill C.J."/>
            <person name="Rodriguez I.M."/>
            <person name="Rodriguez B."/>
            <person name="Murad R."/>
            <person name="Mortazavi A."/>
        </authorList>
    </citation>
    <scope>NUCLEOTIDE SEQUENCE [LARGE SCALE GENOMIC DNA]</scope>
    <source>
        <strain evidence="4 5">ALL</strain>
    </source>
</reference>
<feature type="domain" description="CS" evidence="3">
    <location>
        <begin position="74"/>
        <end position="168"/>
    </location>
</feature>
<evidence type="ECO:0000259" key="2">
    <source>
        <dbReference type="PROSITE" id="PS51048"/>
    </source>
</evidence>
<comment type="caution">
    <text evidence="4">The sequence shown here is derived from an EMBL/GenBank/DDBJ whole genome shotgun (WGS) entry which is preliminary data.</text>
</comment>
<dbReference type="PROSITE" id="PS51203">
    <property type="entry name" value="CS"/>
    <property type="match status" value="1"/>
</dbReference>